<feature type="DNA-binding region" description="OmpR/PhoB-type" evidence="7">
    <location>
        <begin position="135"/>
        <end position="235"/>
    </location>
</feature>
<dbReference type="GO" id="GO:0006355">
    <property type="term" value="P:regulation of DNA-templated transcription"/>
    <property type="evidence" value="ECO:0007669"/>
    <property type="project" value="InterPro"/>
</dbReference>
<keyword evidence="11" id="KW-1185">Reference proteome</keyword>
<dbReference type="InterPro" id="IPR001867">
    <property type="entry name" value="OmpR/PhoB-type_DNA-bd"/>
</dbReference>
<dbReference type="OrthoDB" id="9802426at2"/>
<accession>A0A1X7ANV4</accession>
<keyword evidence="5" id="KW-0804">Transcription</keyword>
<evidence type="ECO:0000256" key="6">
    <source>
        <dbReference type="PROSITE-ProRule" id="PRU00169"/>
    </source>
</evidence>
<dbReference type="SMART" id="SM00448">
    <property type="entry name" value="REC"/>
    <property type="match status" value="1"/>
</dbReference>
<dbReference type="Pfam" id="PF00072">
    <property type="entry name" value="Response_reg"/>
    <property type="match status" value="1"/>
</dbReference>
<dbReference type="SUPFAM" id="SSF46894">
    <property type="entry name" value="C-terminal effector domain of the bipartite response regulators"/>
    <property type="match status" value="1"/>
</dbReference>
<dbReference type="PANTHER" id="PTHR48111:SF4">
    <property type="entry name" value="DNA-BINDING DUAL TRANSCRIPTIONAL REGULATOR OMPR"/>
    <property type="match status" value="1"/>
</dbReference>
<dbReference type="Gene3D" id="3.40.50.2300">
    <property type="match status" value="1"/>
</dbReference>
<evidence type="ECO:0000313" key="10">
    <source>
        <dbReference type="EMBL" id="SMA49966.1"/>
    </source>
</evidence>
<protein>
    <submittedName>
        <fullName evidence="10">Aerobic respiration control protein ArcA</fullName>
    </submittedName>
</protein>
<dbReference type="GO" id="GO:0005829">
    <property type="term" value="C:cytosol"/>
    <property type="evidence" value="ECO:0007669"/>
    <property type="project" value="TreeGrafter"/>
</dbReference>
<keyword evidence="2" id="KW-0902">Two-component regulatory system</keyword>
<dbReference type="Proteomes" id="UP000196573">
    <property type="component" value="Unassembled WGS sequence"/>
</dbReference>
<keyword evidence="3" id="KW-0805">Transcription regulation</keyword>
<dbReference type="SMART" id="SM00862">
    <property type="entry name" value="Trans_reg_C"/>
    <property type="match status" value="1"/>
</dbReference>
<feature type="domain" description="Response regulatory" evidence="8">
    <location>
        <begin position="7"/>
        <end position="120"/>
    </location>
</feature>
<evidence type="ECO:0000256" key="2">
    <source>
        <dbReference type="ARBA" id="ARBA00023012"/>
    </source>
</evidence>
<dbReference type="PROSITE" id="PS51755">
    <property type="entry name" value="OMPR_PHOB"/>
    <property type="match status" value="1"/>
</dbReference>
<evidence type="ECO:0000256" key="7">
    <source>
        <dbReference type="PROSITE-ProRule" id="PRU01091"/>
    </source>
</evidence>
<evidence type="ECO:0000256" key="1">
    <source>
        <dbReference type="ARBA" id="ARBA00022553"/>
    </source>
</evidence>
<dbReference type="GO" id="GO:0000156">
    <property type="term" value="F:phosphorelay response regulator activity"/>
    <property type="evidence" value="ECO:0007669"/>
    <property type="project" value="TreeGrafter"/>
</dbReference>
<dbReference type="CDD" id="cd00383">
    <property type="entry name" value="trans_reg_C"/>
    <property type="match status" value="1"/>
</dbReference>
<evidence type="ECO:0000259" key="9">
    <source>
        <dbReference type="PROSITE" id="PS51755"/>
    </source>
</evidence>
<feature type="domain" description="OmpR/PhoB-type" evidence="9">
    <location>
        <begin position="135"/>
        <end position="235"/>
    </location>
</feature>
<sequence>MSNNMIRALIVEDDLTARTMLAEYLKAQQWVVRECSEANRIFDMVAEEPVDLIFLDLHLPGADGQTLCKTLRKQGDVGIIFTTSCDDPIEKIIALENGADAYYVKPLPLREILACSKNLVQRIRSSASASVPATEKSYRFTNWEFSDRDLTIRGESGSTLSLTRNEARVLNFMIQHANQPLSREKLGKLTGRTEWNPEDRGIDVLVSKLRGKLTQISGDSQLIKTQYGVGYLFNAGNQD</sequence>
<dbReference type="InterPro" id="IPR016032">
    <property type="entry name" value="Sig_transdc_resp-reg_C-effctor"/>
</dbReference>
<organism evidence="10 11">
    <name type="scientific">Parendozoicomonas haliclonae</name>
    <dbReference type="NCBI Taxonomy" id="1960125"/>
    <lineage>
        <taxon>Bacteria</taxon>
        <taxon>Pseudomonadati</taxon>
        <taxon>Pseudomonadota</taxon>
        <taxon>Gammaproteobacteria</taxon>
        <taxon>Oceanospirillales</taxon>
        <taxon>Endozoicomonadaceae</taxon>
        <taxon>Parendozoicomonas</taxon>
    </lineage>
</organism>
<dbReference type="InterPro" id="IPR011006">
    <property type="entry name" value="CheY-like_superfamily"/>
</dbReference>
<evidence type="ECO:0000313" key="11">
    <source>
        <dbReference type="Proteomes" id="UP000196573"/>
    </source>
</evidence>
<proteinExistence type="predicted"/>
<dbReference type="GO" id="GO:0032993">
    <property type="term" value="C:protein-DNA complex"/>
    <property type="evidence" value="ECO:0007669"/>
    <property type="project" value="TreeGrafter"/>
</dbReference>
<dbReference type="SUPFAM" id="SSF52172">
    <property type="entry name" value="CheY-like"/>
    <property type="match status" value="1"/>
</dbReference>
<evidence type="ECO:0000256" key="4">
    <source>
        <dbReference type="ARBA" id="ARBA00023125"/>
    </source>
</evidence>
<dbReference type="AlphaFoldDB" id="A0A1X7ANV4"/>
<dbReference type="InterPro" id="IPR001789">
    <property type="entry name" value="Sig_transdc_resp-reg_receiver"/>
</dbReference>
<dbReference type="PROSITE" id="PS50110">
    <property type="entry name" value="RESPONSE_REGULATORY"/>
    <property type="match status" value="1"/>
</dbReference>
<dbReference type="RefSeq" id="WP_087112414.1">
    <property type="nucleotide sequence ID" value="NZ_CBCSCN010000005.1"/>
</dbReference>
<keyword evidence="4 7" id="KW-0238">DNA-binding</keyword>
<evidence type="ECO:0000256" key="5">
    <source>
        <dbReference type="ARBA" id="ARBA00023163"/>
    </source>
</evidence>
<dbReference type="InterPro" id="IPR039420">
    <property type="entry name" value="WalR-like"/>
</dbReference>
<dbReference type="Pfam" id="PF00486">
    <property type="entry name" value="Trans_reg_C"/>
    <property type="match status" value="1"/>
</dbReference>
<dbReference type="Gene3D" id="1.10.10.10">
    <property type="entry name" value="Winged helix-like DNA-binding domain superfamily/Winged helix DNA-binding domain"/>
    <property type="match status" value="1"/>
</dbReference>
<dbReference type="PANTHER" id="PTHR48111">
    <property type="entry name" value="REGULATOR OF RPOS"/>
    <property type="match status" value="1"/>
</dbReference>
<gene>
    <name evidence="10" type="primary">arcA_3</name>
    <name evidence="10" type="ORF">EHSB41UT_03757</name>
</gene>
<evidence type="ECO:0000259" key="8">
    <source>
        <dbReference type="PROSITE" id="PS50110"/>
    </source>
</evidence>
<feature type="modified residue" description="4-aspartylphosphate" evidence="6">
    <location>
        <position position="56"/>
    </location>
</feature>
<evidence type="ECO:0000256" key="3">
    <source>
        <dbReference type="ARBA" id="ARBA00023015"/>
    </source>
</evidence>
<reference evidence="10 11" key="1">
    <citation type="submission" date="2017-03" db="EMBL/GenBank/DDBJ databases">
        <authorList>
            <person name="Afonso C.L."/>
            <person name="Miller P.J."/>
            <person name="Scott M.A."/>
            <person name="Spackman E."/>
            <person name="Goraichik I."/>
            <person name="Dimitrov K.M."/>
            <person name="Suarez D.L."/>
            <person name="Swayne D.E."/>
        </authorList>
    </citation>
    <scope>NUCLEOTIDE SEQUENCE [LARGE SCALE GENOMIC DNA]</scope>
    <source>
        <strain evidence="10">SB41UT1</strain>
    </source>
</reference>
<keyword evidence="1 6" id="KW-0597">Phosphoprotein</keyword>
<dbReference type="GO" id="GO:0000976">
    <property type="term" value="F:transcription cis-regulatory region binding"/>
    <property type="evidence" value="ECO:0007669"/>
    <property type="project" value="TreeGrafter"/>
</dbReference>
<name>A0A1X7ANV4_9GAMM</name>
<dbReference type="InterPro" id="IPR036388">
    <property type="entry name" value="WH-like_DNA-bd_sf"/>
</dbReference>
<dbReference type="EMBL" id="FWPT01000010">
    <property type="protein sequence ID" value="SMA49966.1"/>
    <property type="molecule type" value="Genomic_DNA"/>
</dbReference>